<feature type="repeat" description="NHL" evidence="8">
    <location>
        <begin position="539"/>
        <end position="579"/>
    </location>
</feature>
<evidence type="ECO:0000256" key="1">
    <source>
        <dbReference type="ARBA" id="ARBA00008518"/>
    </source>
</evidence>
<dbReference type="PhylomeDB" id="T1IM05"/>
<dbReference type="Pfam" id="PF00097">
    <property type="entry name" value="zf-C3HC4"/>
    <property type="match status" value="1"/>
</dbReference>
<dbReference type="SUPFAM" id="SSF81296">
    <property type="entry name" value="E set domains"/>
    <property type="match status" value="1"/>
</dbReference>
<dbReference type="SUPFAM" id="SSF101898">
    <property type="entry name" value="NHL repeat"/>
    <property type="match status" value="1"/>
</dbReference>
<dbReference type="InterPro" id="IPR017907">
    <property type="entry name" value="Znf_RING_CS"/>
</dbReference>
<dbReference type="PANTHER" id="PTHR24104:SF48">
    <property type="entry name" value="PROTEIN WECH"/>
    <property type="match status" value="1"/>
</dbReference>
<dbReference type="InterPro" id="IPR011042">
    <property type="entry name" value="6-blade_b-propeller_TolB-like"/>
</dbReference>
<reference evidence="12" key="1">
    <citation type="submission" date="2011-05" db="EMBL/GenBank/DDBJ databases">
        <authorList>
            <person name="Richards S.R."/>
            <person name="Qu J."/>
            <person name="Jiang H."/>
            <person name="Jhangiani S.N."/>
            <person name="Agravi P."/>
            <person name="Goodspeed R."/>
            <person name="Gross S."/>
            <person name="Mandapat C."/>
            <person name="Jackson L."/>
            <person name="Mathew T."/>
            <person name="Pu L."/>
            <person name="Thornton R."/>
            <person name="Saada N."/>
            <person name="Wilczek-Boney K.B."/>
            <person name="Lee S."/>
            <person name="Kovar C."/>
            <person name="Wu Y."/>
            <person name="Scherer S.E."/>
            <person name="Worley K.C."/>
            <person name="Muzny D.M."/>
            <person name="Gibbs R."/>
        </authorList>
    </citation>
    <scope>NUCLEOTIDE SEQUENCE</scope>
    <source>
        <strain evidence="12">Brora</strain>
    </source>
</reference>
<dbReference type="GO" id="GO:0000209">
    <property type="term" value="P:protein polyubiquitination"/>
    <property type="evidence" value="ECO:0007669"/>
    <property type="project" value="TreeGrafter"/>
</dbReference>
<dbReference type="FunFam" id="2.120.10.30:FF:000037">
    <property type="entry name" value="Uncharacterized protein, isoform E"/>
    <property type="match status" value="1"/>
</dbReference>
<dbReference type="SMART" id="SM00336">
    <property type="entry name" value="BBOX"/>
    <property type="match status" value="2"/>
</dbReference>
<sequence length="811" mass="90187">MHKFLSPSESDSAQQSSLVSVSSAWLNRTTSSMAANFSDPFTLPSQLCNMCMQTKDDARLFPCMHSYCQRCVDKFGPAVTAASAMCPTCTADTICDEGSMSLSCLGFLVDLPSREEDEYENGIVGGGGGGTRSILSKYCQSCSERNRAVAKCRQCDTFLCNKCEVLHNRLRLTQNHFIDKINDIPHEFHGVDIQSIANSFAYNHPRHQPFISKPARNENYCTVHKNETLGFYCEFCQQVICSVCRCLNHTKHNVSYLNEAESRQQALLLLSEAQTDLKDLEEFILRVDQMGEKVEKRCLAIKIEIHKVATSFKTMVDNKERDMIFHLDKIRQLKGQSLHGQLKNLRKTLSTLSKIYGRLKTSLEVANDMEVLSIKDQALALIQEIEQTKKHQKPHEDDHIIYTEPNGSLAASIQTIGHLSSNAFGPNCCAYGAGLRTSLVGRVANFVVHTKDHLGEPRKTGEPGDKPIVVVQTKTGVMVPVDVVDRNNGTYLVTYQPTAQGDYAISITIRGLHVAHSPFSMKVYLPRDFSTIGKPLVCFGTTGEGEGQLRRPWGVCCHIDGHIIVADRSNNRIQFYSKKGVFLYAFGTPGSKPGEFNLPAGVAVDVDGRIIVADKDNHRIQVFTKSGQFILTFGDRGSEDGQFKYPWDVAANSRCQILVCDSRNHRIQLFTPEGQYLKKYGFGGHLWKNFDSPRGICFNQSDEVLVTDFNNHRILIIMPDLQTARCLGSEGTGELQFRRPQGIAVDGEGHIIIADSRNNRIQIFHQNGTFLQSLGTGGSAPGQLNCPSGICVSPEGFIIVVDFENSRIQVF</sequence>
<dbReference type="InterPro" id="IPR001298">
    <property type="entry name" value="Filamin/ABP280_rpt"/>
</dbReference>
<evidence type="ECO:0000259" key="9">
    <source>
        <dbReference type="PROSITE" id="PS50089"/>
    </source>
</evidence>
<dbReference type="GO" id="GO:0061630">
    <property type="term" value="F:ubiquitin protein ligase activity"/>
    <property type="evidence" value="ECO:0007669"/>
    <property type="project" value="TreeGrafter"/>
</dbReference>
<feature type="repeat" description="Filamin" evidence="7">
    <location>
        <begin position="430"/>
        <end position="523"/>
    </location>
</feature>
<dbReference type="Pfam" id="PF00643">
    <property type="entry name" value="zf-B_box"/>
    <property type="match status" value="1"/>
</dbReference>
<dbReference type="STRING" id="126957.T1IM05"/>
<dbReference type="InterPro" id="IPR017868">
    <property type="entry name" value="Filamin/ABP280_repeat-like"/>
</dbReference>
<dbReference type="PROSITE" id="PS50119">
    <property type="entry name" value="ZF_BBOX"/>
    <property type="match status" value="2"/>
</dbReference>
<dbReference type="InterPro" id="IPR018957">
    <property type="entry name" value="Znf_C3HC4_RING-type"/>
</dbReference>
<dbReference type="Pfam" id="PF00630">
    <property type="entry name" value="Filamin"/>
    <property type="match status" value="1"/>
</dbReference>
<evidence type="ECO:0000256" key="3">
    <source>
        <dbReference type="ARBA" id="ARBA00022737"/>
    </source>
</evidence>
<dbReference type="SUPFAM" id="SSF57845">
    <property type="entry name" value="B-box zinc-binding domain"/>
    <property type="match status" value="1"/>
</dbReference>
<feature type="domain" description="B box-type" evidence="10">
    <location>
        <begin position="139"/>
        <end position="181"/>
    </location>
</feature>
<dbReference type="InterPro" id="IPR001258">
    <property type="entry name" value="NHL_repeat"/>
</dbReference>
<dbReference type="SMART" id="SM00557">
    <property type="entry name" value="IG_FLMN"/>
    <property type="match status" value="1"/>
</dbReference>
<evidence type="ECO:0008006" key="13">
    <source>
        <dbReference type="Google" id="ProtNLM"/>
    </source>
</evidence>
<dbReference type="eggNOG" id="KOG2177">
    <property type="taxonomic scope" value="Eukaryota"/>
</dbReference>
<feature type="repeat" description="NHL" evidence="8">
    <location>
        <begin position="677"/>
        <end position="720"/>
    </location>
</feature>
<dbReference type="GO" id="GO:0043161">
    <property type="term" value="P:proteasome-mediated ubiquitin-dependent protein catabolic process"/>
    <property type="evidence" value="ECO:0007669"/>
    <property type="project" value="TreeGrafter"/>
</dbReference>
<dbReference type="SMART" id="SM00184">
    <property type="entry name" value="RING"/>
    <property type="match status" value="1"/>
</dbReference>
<keyword evidence="3" id="KW-0677">Repeat</keyword>
<feature type="repeat" description="NHL" evidence="8">
    <location>
        <begin position="724"/>
        <end position="767"/>
    </location>
</feature>
<accession>T1IM05</accession>
<keyword evidence="12" id="KW-1185">Reference proteome</keyword>
<dbReference type="PROSITE" id="PS50194">
    <property type="entry name" value="FILAMIN_REPEAT"/>
    <property type="match status" value="1"/>
</dbReference>
<evidence type="ECO:0000256" key="4">
    <source>
        <dbReference type="ARBA" id="ARBA00022771"/>
    </source>
</evidence>
<dbReference type="Pfam" id="PF01436">
    <property type="entry name" value="NHL"/>
    <property type="match status" value="6"/>
</dbReference>
<dbReference type="CDD" id="cd14954">
    <property type="entry name" value="NHL_TRIM71_like"/>
    <property type="match status" value="1"/>
</dbReference>
<name>T1IM05_STRMM</name>
<reference evidence="11" key="2">
    <citation type="submission" date="2015-02" db="UniProtKB">
        <authorList>
            <consortium name="EnsemblMetazoa"/>
        </authorList>
    </citation>
    <scope>IDENTIFICATION</scope>
</reference>
<comment type="similarity">
    <text evidence="1">Belongs to the TRIM/RBCC family.</text>
</comment>
<dbReference type="GO" id="GO:0008270">
    <property type="term" value="F:zinc ion binding"/>
    <property type="evidence" value="ECO:0007669"/>
    <property type="project" value="UniProtKB-KW"/>
</dbReference>
<dbReference type="Gene3D" id="2.60.40.10">
    <property type="entry name" value="Immunoglobulins"/>
    <property type="match status" value="1"/>
</dbReference>
<dbReference type="HOGENOM" id="CLU_008645_4_1_1"/>
<evidence type="ECO:0000256" key="5">
    <source>
        <dbReference type="ARBA" id="ARBA00022833"/>
    </source>
</evidence>
<dbReference type="EnsemblMetazoa" id="SMAR001998-RA">
    <property type="protein sequence ID" value="SMAR001998-PA"/>
    <property type="gene ID" value="SMAR001998"/>
</dbReference>
<keyword evidence="4 6" id="KW-0863">Zinc-finger</keyword>
<dbReference type="InterPro" id="IPR050952">
    <property type="entry name" value="TRIM-NHL_E3_ligases"/>
</dbReference>
<dbReference type="OMA" id="WKQFDSP"/>
<keyword evidence="5" id="KW-0862">Zinc</keyword>
<feature type="repeat" description="NHL" evidence="8">
    <location>
        <begin position="633"/>
        <end position="673"/>
    </location>
</feature>
<keyword evidence="2" id="KW-0479">Metal-binding</keyword>
<dbReference type="AlphaFoldDB" id="T1IM05"/>
<dbReference type="PROSITE" id="PS51125">
    <property type="entry name" value="NHL"/>
    <property type="match status" value="6"/>
</dbReference>
<dbReference type="Gene3D" id="3.30.160.60">
    <property type="entry name" value="Classic Zinc Finger"/>
    <property type="match status" value="1"/>
</dbReference>
<dbReference type="PANTHER" id="PTHR24104">
    <property type="entry name" value="E3 UBIQUITIN-PROTEIN LIGASE NHLRC1-RELATED"/>
    <property type="match status" value="1"/>
</dbReference>
<proteinExistence type="inferred from homology"/>
<dbReference type="InterPro" id="IPR013783">
    <property type="entry name" value="Ig-like_fold"/>
</dbReference>
<dbReference type="InterPro" id="IPR000315">
    <property type="entry name" value="Znf_B-box"/>
</dbReference>
<protein>
    <recommendedName>
        <fullName evidence="13">RING-type domain-containing protein</fullName>
    </recommendedName>
</protein>
<organism evidence="11 12">
    <name type="scientific">Strigamia maritima</name>
    <name type="common">European centipede</name>
    <name type="synonym">Geophilus maritimus</name>
    <dbReference type="NCBI Taxonomy" id="126957"/>
    <lineage>
        <taxon>Eukaryota</taxon>
        <taxon>Metazoa</taxon>
        <taxon>Ecdysozoa</taxon>
        <taxon>Arthropoda</taxon>
        <taxon>Myriapoda</taxon>
        <taxon>Chilopoda</taxon>
        <taxon>Pleurostigmophora</taxon>
        <taxon>Geophilomorpha</taxon>
        <taxon>Linotaeniidae</taxon>
        <taxon>Strigamia</taxon>
    </lineage>
</organism>
<feature type="repeat" description="NHL" evidence="8">
    <location>
        <begin position="771"/>
        <end position="811"/>
    </location>
</feature>
<dbReference type="Proteomes" id="UP000014500">
    <property type="component" value="Unassembled WGS sequence"/>
</dbReference>
<feature type="domain" description="B box-type" evidence="10">
    <location>
        <begin position="216"/>
        <end position="257"/>
    </location>
</feature>
<dbReference type="InterPro" id="IPR014756">
    <property type="entry name" value="Ig_E-set"/>
</dbReference>
<dbReference type="PROSITE" id="PS50089">
    <property type="entry name" value="ZF_RING_2"/>
    <property type="match status" value="1"/>
</dbReference>
<evidence type="ECO:0000256" key="8">
    <source>
        <dbReference type="PROSITE-ProRule" id="PRU00504"/>
    </source>
</evidence>
<evidence type="ECO:0000256" key="7">
    <source>
        <dbReference type="PROSITE-ProRule" id="PRU00087"/>
    </source>
</evidence>
<dbReference type="EMBL" id="JH430935">
    <property type="status" value="NOT_ANNOTATED_CDS"/>
    <property type="molecule type" value="Genomic_DNA"/>
</dbReference>
<dbReference type="SUPFAM" id="SSF57850">
    <property type="entry name" value="RING/U-box"/>
    <property type="match status" value="1"/>
</dbReference>
<dbReference type="InterPro" id="IPR001841">
    <property type="entry name" value="Znf_RING"/>
</dbReference>
<evidence type="ECO:0000256" key="6">
    <source>
        <dbReference type="PROSITE-ProRule" id="PRU00024"/>
    </source>
</evidence>
<evidence type="ECO:0000259" key="10">
    <source>
        <dbReference type="PROSITE" id="PS50119"/>
    </source>
</evidence>
<feature type="domain" description="RING-type" evidence="9">
    <location>
        <begin position="48"/>
        <end position="90"/>
    </location>
</feature>
<feature type="repeat" description="NHL" evidence="8">
    <location>
        <begin position="586"/>
        <end position="626"/>
    </location>
</feature>
<evidence type="ECO:0000256" key="2">
    <source>
        <dbReference type="ARBA" id="ARBA00022723"/>
    </source>
</evidence>
<dbReference type="Gene3D" id="2.120.10.30">
    <property type="entry name" value="TolB, C-terminal domain"/>
    <property type="match status" value="2"/>
</dbReference>
<dbReference type="Gene3D" id="3.30.40.10">
    <property type="entry name" value="Zinc/RING finger domain, C3HC4 (zinc finger)"/>
    <property type="match status" value="1"/>
</dbReference>
<dbReference type="InterPro" id="IPR013083">
    <property type="entry name" value="Znf_RING/FYVE/PHD"/>
</dbReference>
<evidence type="ECO:0000313" key="11">
    <source>
        <dbReference type="EnsemblMetazoa" id="SMAR001998-PA"/>
    </source>
</evidence>
<evidence type="ECO:0000313" key="12">
    <source>
        <dbReference type="Proteomes" id="UP000014500"/>
    </source>
</evidence>
<dbReference type="FunFam" id="2.120.10.30:FF:000013">
    <property type="entry name" value="E3 ubiquitin-protein ligase TRIM71"/>
    <property type="match status" value="1"/>
</dbReference>
<dbReference type="PROSITE" id="PS00518">
    <property type="entry name" value="ZF_RING_1"/>
    <property type="match status" value="1"/>
</dbReference>